<evidence type="ECO:0000256" key="3">
    <source>
        <dbReference type="ARBA" id="ARBA00022737"/>
    </source>
</evidence>
<dbReference type="PANTHER" id="PTHR43117">
    <property type="entry name" value="OSMOPROTECTANT IMPORT ATP-BINDING PROTEIN OSMV"/>
    <property type="match status" value="1"/>
</dbReference>
<dbReference type="NCBIfam" id="TIGR01186">
    <property type="entry name" value="proV"/>
    <property type="match status" value="1"/>
</dbReference>
<feature type="domain" description="CBS" evidence="12">
    <location>
        <begin position="314"/>
        <end position="373"/>
    </location>
</feature>
<dbReference type="GO" id="GO:0015418">
    <property type="term" value="F:ABC-type quaternary ammonium compound transporting activity"/>
    <property type="evidence" value="ECO:0007669"/>
    <property type="project" value="UniProtKB-EC"/>
</dbReference>
<dbReference type="FunFam" id="3.40.50.300:FF:000425">
    <property type="entry name" value="Probable ABC transporter, ATP-binding subunit"/>
    <property type="match status" value="1"/>
</dbReference>
<dbReference type="InterPro" id="IPR017871">
    <property type="entry name" value="ABC_transporter-like_CS"/>
</dbReference>
<dbReference type="InterPro" id="IPR027417">
    <property type="entry name" value="P-loop_NTPase"/>
</dbReference>
<evidence type="ECO:0000256" key="2">
    <source>
        <dbReference type="ARBA" id="ARBA00022448"/>
    </source>
</evidence>
<feature type="domain" description="ABC transporter" evidence="11">
    <location>
        <begin position="2"/>
        <end position="236"/>
    </location>
</feature>
<dbReference type="RefSeq" id="WP_002446867.1">
    <property type="nucleotide sequence ID" value="NC_004461.1"/>
</dbReference>
<evidence type="ECO:0000256" key="1">
    <source>
        <dbReference type="ARBA" id="ARBA00005417"/>
    </source>
</evidence>
<dbReference type="PROSITE" id="PS00211">
    <property type="entry name" value="ABC_TRANSPORTER_1"/>
    <property type="match status" value="1"/>
</dbReference>
<dbReference type="CDD" id="cd04583">
    <property type="entry name" value="CBS_pair_ABC_OpuCA_assoc"/>
    <property type="match status" value="1"/>
</dbReference>
<evidence type="ECO:0000256" key="5">
    <source>
        <dbReference type="ARBA" id="ARBA00022840"/>
    </source>
</evidence>
<dbReference type="InterPro" id="IPR005892">
    <property type="entry name" value="Gly-betaine_transp_ATP-bd"/>
</dbReference>
<proteinExistence type="inferred from homology"/>
<evidence type="ECO:0000259" key="12">
    <source>
        <dbReference type="PROSITE" id="PS51371"/>
    </source>
</evidence>
<keyword evidence="2 10" id="KW-0813">Transport</keyword>
<name>A0A0H2VEJ6_STAES</name>
<dbReference type="AlphaFoldDB" id="A0A0H2VEJ6"/>
<dbReference type="GO" id="GO:0016887">
    <property type="term" value="F:ATP hydrolysis activity"/>
    <property type="evidence" value="ECO:0007669"/>
    <property type="project" value="UniProtKB-UniRule"/>
</dbReference>
<dbReference type="GO" id="GO:0031460">
    <property type="term" value="P:glycine betaine transport"/>
    <property type="evidence" value="ECO:0007669"/>
    <property type="project" value="InterPro"/>
</dbReference>
<dbReference type="PANTHER" id="PTHR43117:SF3">
    <property type="entry name" value="CHOLINE TRANSPORT ATP-BINDING PROTEIN OPUBA"/>
    <property type="match status" value="1"/>
</dbReference>
<evidence type="ECO:0000256" key="9">
    <source>
        <dbReference type="PROSITE-ProRule" id="PRU00703"/>
    </source>
</evidence>
<keyword evidence="10" id="KW-1003">Cell membrane</keyword>
<keyword evidence="4 10" id="KW-0547">Nucleotide-binding</keyword>
<dbReference type="PROSITE" id="PS50893">
    <property type="entry name" value="ABC_TRANSPORTER_2"/>
    <property type="match status" value="1"/>
</dbReference>
<dbReference type="SMART" id="SM00116">
    <property type="entry name" value="CBS"/>
    <property type="match status" value="2"/>
</dbReference>
<evidence type="ECO:0000259" key="11">
    <source>
        <dbReference type="PROSITE" id="PS50893"/>
    </source>
</evidence>
<dbReference type="HOGENOM" id="CLU_000604_2_2_9"/>
<dbReference type="SUPFAM" id="SSF52540">
    <property type="entry name" value="P-loop containing nucleoside triphosphate hydrolases"/>
    <property type="match status" value="1"/>
</dbReference>
<evidence type="ECO:0000256" key="4">
    <source>
        <dbReference type="ARBA" id="ARBA00022741"/>
    </source>
</evidence>
<dbReference type="Pfam" id="PF00005">
    <property type="entry name" value="ABC_tran"/>
    <property type="match status" value="1"/>
</dbReference>
<keyword evidence="10" id="KW-0997">Cell inner membrane</keyword>
<evidence type="ECO:0000256" key="8">
    <source>
        <dbReference type="ARBA" id="ARBA00063934"/>
    </source>
</evidence>
<evidence type="ECO:0000313" key="14">
    <source>
        <dbReference type="Proteomes" id="UP000001411"/>
    </source>
</evidence>
<dbReference type="OrthoDB" id="9802264at2"/>
<feature type="domain" description="CBS" evidence="12">
    <location>
        <begin position="254"/>
        <end position="313"/>
    </location>
</feature>
<comment type="subunit">
    <text evidence="10">The complex is probably composed of two ATP-binding proteins, two transmembrane proteins and a solute-binding protein.</text>
</comment>
<evidence type="ECO:0000256" key="7">
    <source>
        <dbReference type="ARBA" id="ARBA00052482"/>
    </source>
</evidence>
<protein>
    <recommendedName>
        <fullName evidence="10">Quaternary amine transport ATP-binding protein</fullName>
        <ecNumber evidence="10">7.6.2.9</ecNumber>
    </recommendedName>
</protein>
<dbReference type="Proteomes" id="UP000001411">
    <property type="component" value="Chromosome"/>
</dbReference>
<comment type="subunit">
    <text evidence="8">The complex is composed of two ATP-binding proteins (OpuCA), two transmembrane proteins (OpuCB and OpuCD) and a solute-binding protein (OpuCC).</text>
</comment>
<organism evidence="13 14">
    <name type="scientific">Staphylococcus epidermidis (strain ATCC 12228 / FDA PCI 1200)</name>
    <dbReference type="NCBI Taxonomy" id="176280"/>
    <lineage>
        <taxon>Bacteria</taxon>
        <taxon>Bacillati</taxon>
        <taxon>Bacillota</taxon>
        <taxon>Bacilli</taxon>
        <taxon>Bacillales</taxon>
        <taxon>Staphylococcaceae</taxon>
        <taxon>Staphylococcus</taxon>
    </lineage>
</organism>
<dbReference type="SMART" id="SM00382">
    <property type="entry name" value="AAA"/>
    <property type="match status" value="1"/>
</dbReference>
<dbReference type="GO" id="GO:0005886">
    <property type="term" value="C:plasma membrane"/>
    <property type="evidence" value="ECO:0007669"/>
    <property type="project" value="UniProtKB-SubCell"/>
</dbReference>
<dbReference type="InterPro" id="IPR003593">
    <property type="entry name" value="AAA+_ATPase"/>
</dbReference>
<dbReference type="GO" id="GO:0005524">
    <property type="term" value="F:ATP binding"/>
    <property type="evidence" value="ECO:0007669"/>
    <property type="project" value="UniProtKB-UniRule"/>
</dbReference>
<dbReference type="InterPro" id="IPR000644">
    <property type="entry name" value="CBS_dom"/>
</dbReference>
<dbReference type="EMBL" id="AE015929">
    <property type="protein sequence ID" value="AAO03819.1"/>
    <property type="molecule type" value="Genomic_DNA"/>
</dbReference>
<evidence type="ECO:0000256" key="6">
    <source>
        <dbReference type="ARBA" id="ARBA00023122"/>
    </source>
</evidence>
<dbReference type="CDD" id="cd03295">
    <property type="entry name" value="ABC_OpuCA_Osmoprotection"/>
    <property type="match status" value="1"/>
</dbReference>
<accession>A0A0H2VEJ6</accession>
<evidence type="ECO:0000256" key="10">
    <source>
        <dbReference type="RuleBase" id="RU369116"/>
    </source>
</evidence>
<dbReference type="SUPFAM" id="SSF54631">
    <property type="entry name" value="CBS-domain pair"/>
    <property type="match status" value="1"/>
</dbReference>
<keyword evidence="5 10" id="KW-0067">ATP-binding</keyword>
<gene>
    <name evidence="13" type="ordered locus">SE_0222</name>
</gene>
<keyword evidence="3" id="KW-0677">Repeat</keyword>
<dbReference type="eggNOG" id="COG1125">
    <property type="taxonomic scope" value="Bacteria"/>
</dbReference>
<reference evidence="13 14" key="1">
    <citation type="journal article" date="2003" name="Mol. Microbiol.">
        <title>Genome-based analysis of virulence genes in a non-biofilm-forming Staphylococcus epidermidis strain (ATCC 12228).</title>
        <authorList>
            <person name="Zhang Y.Q."/>
            <person name="Ren S.X."/>
            <person name="Li H.L."/>
            <person name="Wang Y.X."/>
            <person name="Fu G."/>
            <person name="Yang J."/>
            <person name="Qin Z.Q."/>
            <person name="Miao Y.G."/>
            <person name="Wang W.Y."/>
            <person name="Chen R.S."/>
            <person name="Shen Y."/>
            <person name="Chen Z."/>
            <person name="Yuan Z.H."/>
            <person name="Zhao G.P."/>
            <person name="Qu D."/>
            <person name="Danchin A."/>
            <person name="Wen Y.M."/>
        </authorList>
    </citation>
    <scope>NUCLEOTIDE SEQUENCE [LARGE SCALE GENOMIC DNA]</scope>
    <source>
        <strain evidence="14">ATCC 12228 / FDA PCI 1200</strain>
    </source>
</reference>
<dbReference type="PATRIC" id="fig|176280.10.peg.201"/>
<dbReference type="GO" id="GO:0006865">
    <property type="term" value="P:amino acid transport"/>
    <property type="evidence" value="ECO:0007669"/>
    <property type="project" value="UniProtKB-UniRule"/>
</dbReference>
<dbReference type="Pfam" id="PF00571">
    <property type="entry name" value="CBS"/>
    <property type="match status" value="2"/>
</dbReference>
<comment type="similarity">
    <text evidence="1 10">Belongs to the ABC transporter superfamily.</text>
</comment>
<dbReference type="eggNOG" id="COG2239">
    <property type="taxonomic scope" value="Bacteria"/>
</dbReference>
<dbReference type="InterPro" id="IPR003439">
    <property type="entry name" value="ABC_transporter-like_ATP-bd"/>
</dbReference>
<comment type="subcellular location">
    <subcellularLocation>
        <location evidence="10">Cell inner membrane</location>
        <topology evidence="10">Peripheral membrane protein</topology>
    </subcellularLocation>
</comment>
<dbReference type="Gene3D" id="3.10.580.10">
    <property type="entry name" value="CBS-domain"/>
    <property type="match status" value="1"/>
</dbReference>
<keyword evidence="6 9" id="KW-0129">CBS domain</keyword>
<sequence>MLSIKNLSKVYAGGKKAVDNMTIDIESGDFIAFIGTSGSGKTTALRMINRMIESTEGEITIDGKNIKELNPVELRRSIGYVIQQIGLMPHMTVKENIVLVPKLLKWSQEKKDEKAKELIRLVDLPEEYLDRYPSELSGGQQQRIGVVRALAAEQDIILMDEPFGALDPITRDTLQDLVKKLQQQLGKTFIFVTHDMDEAIKLADKICIMTNGQVVQYDTPDNILRSPANDFVRDFIGQNRLIQDRPNIRTVKDAMIKPVTVHVDRSLNDAVNIMREKRVDTIFVVGNDEHLLGYLDIEDINEGLRHHKELIDTMQRDIYRVRIDSKLQDSVRTILKRNVRNVPVVDSDNKTLLGLVTRANLVDIVYDSIWGELESDNNDNHSGIVEPESTGVETP</sequence>
<dbReference type="EC" id="7.6.2.9" evidence="10"/>
<evidence type="ECO:0000313" key="13">
    <source>
        <dbReference type="EMBL" id="AAO03819.1"/>
    </source>
</evidence>
<comment type="catalytic activity">
    <reaction evidence="7">
        <text>a quaternary ammonium(out) + ATP + H2O = a quaternary ammonium(in) + ADP + phosphate + H(+)</text>
        <dbReference type="Rhea" id="RHEA:11036"/>
        <dbReference type="ChEBI" id="CHEBI:15377"/>
        <dbReference type="ChEBI" id="CHEBI:15378"/>
        <dbReference type="ChEBI" id="CHEBI:30616"/>
        <dbReference type="ChEBI" id="CHEBI:35267"/>
        <dbReference type="ChEBI" id="CHEBI:43474"/>
        <dbReference type="ChEBI" id="CHEBI:456216"/>
        <dbReference type="EC" id="7.6.2.9"/>
    </reaction>
</comment>
<dbReference type="PROSITE" id="PS51371">
    <property type="entry name" value="CBS"/>
    <property type="match status" value="2"/>
</dbReference>
<dbReference type="KEGG" id="sep:SE_0222"/>
<dbReference type="Gene3D" id="3.40.50.300">
    <property type="entry name" value="P-loop containing nucleotide triphosphate hydrolases"/>
    <property type="match status" value="1"/>
</dbReference>
<dbReference type="InterPro" id="IPR046342">
    <property type="entry name" value="CBS_dom_sf"/>
</dbReference>
<keyword evidence="10" id="KW-0472">Membrane</keyword>